<protein>
    <submittedName>
        <fullName evidence="8">ABC transporter permease subunit</fullName>
    </submittedName>
</protein>
<dbReference type="RefSeq" id="WP_344054607.1">
    <property type="nucleotide sequence ID" value="NZ_BAAAPK010000001.1"/>
</dbReference>
<comment type="similarity">
    <text evidence="6">Belongs to the binding-protein-dependent transport system permease family.</text>
</comment>
<dbReference type="InterPro" id="IPR051204">
    <property type="entry name" value="ABC_transp_perm/SBD"/>
</dbReference>
<dbReference type="EMBL" id="BAAAPK010000001">
    <property type="protein sequence ID" value="GAA1678155.1"/>
    <property type="molecule type" value="Genomic_DNA"/>
</dbReference>
<feature type="transmembrane region" description="Helical" evidence="6">
    <location>
        <begin position="77"/>
        <end position="95"/>
    </location>
</feature>
<dbReference type="Gene3D" id="1.10.3720.10">
    <property type="entry name" value="MetI-like"/>
    <property type="match status" value="1"/>
</dbReference>
<proteinExistence type="inferred from homology"/>
<name>A0ABN2GWU4_9MICO</name>
<keyword evidence="4 6" id="KW-1133">Transmembrane helix</keyword>
<feature type="transmembrane region" description="Helical" evidence="6">
    <location>
        <begin position="179"/>
        <end position="200"/>
    </location>
</feature>
<dbReference type="PROSITE" id="PS50928">
    <property type="entry name" value="ABC_TM1"/>
    <property type="match status" value="1"/>
</dbReference>
<keyword evidence="2 6" id="KW-0813">Transport</keyword>
<dbReference type="PANTHER" id="PTHR30177">
    <property type="entry name" value="GLYCINE BETAINE/L-PROLINE TRANSPORT SYSTEM PERMEASE PROTEIN PROW"/>
    <property type="match status" value="1"/>
</dbReference>
<accession>A0ABN2GWU4</accession>
<comment type="caution">
    <text evidence="8">The sequence shown here is derived from an EMBL/GenBank/DDBJ whole genome shotgun (WGS) entry which is preliminary data.</text>
</comment>
<dbReference type="Proteomes" id="UP001500596">
    <property type="component" value="Unassembled WGS sequence"/>
</dbReference>
<dbReference type="InterPro" id="IPR035906">
    <property type="entry name" value="MetI-like_sf"/>
</dbReference>
<feature type="transmembrane region" description="Helical" evidence="6">
    <location>
        <begin position="48"/>
        <end position="71"/>
    </location>
</feature>
<dbReference type="CDD" id="cd06261">
    <property type="entry name" value="TM_PBP2"/>
    <property type="match status" value="1"/>
</dbReference>
<keyword evidence="5 6" id="KW-0472">Membrane</keyword>
<dbReference type="InterPro" id="IPR000515">
    <property type="entry name" value="MetI-like"/>
</dbReference>
<evidence type="ECO:0000256" key="3">
    <source>
        <dbReference type="ARBA" id="ARBA00022692"/>
    </source>
</evidence>
<evidence type="ECO:0000313" key="8">
    <source>
        <dbReference type="EMBL" id="GAA1678155.1"/>
    </source>
</evidence>
<evidence type="ECO:0000256" key="1">
    <source>
        <dbReference type="ARBA" id="ARBA00004141"/>
    </source>
</evidence>
<evidence type="ECO:0000256" key="2">
    <source>
        <dbReference type="ARBA" id="ARBA00022448"/>
    </source>
</evidence>
<evidence type="ECO:0000313" key="9">
    <source>
        <dbReference type="Proteomes" id="UP001500596"/>
    </source>
</evidence>
<keyword evidence="9" id="KW-1185">Reference proteome</keyword>
<evidence type="ECO:0000256" key="4">
    <source>
        <dbReference type="ARBA" id="ARBA00022989"/>
    </source>
</evidence>
<dbReference type="Pfam" id="PF00528">
    <property type="entry name" value="BPD_transp_1"/>
    <property type="match status" value="1"/>
</dbReference>
<dbReference type="PANTHER" id="PTHR30177:SF4">
    <property type="entry name" value="OSMOPROTECTANT IMPORT PERMEASE PROTEIN OSMW"/>
    <property type="match status" value="1"/>
</dbReference>
<feature type="transmembrane region" description="Helical" evidence="6">
    <location>
        <begin position="149"/>
        <end position="167"/>
    </location>
</feature>
<gene>
    <name evidence="8" type="ORF">GCM10009807_22580</name>
</gene>
<feature type="domain" description="ABC transmembrane type-1" evidence="7">
    <location>
        <begin position="15"/>
        <end position="197"/>
    </location>
</feature>
<organism evidence="8 9">
    <name type="scientific">Microbacterium lacus</name>
    <dbReference type="NCBI Taxonomy" id="415217"/>
    <lineage>
        <taxon>Bacteria</taxon>
        <taxon>Bacillati</taxon>
        <taxon>Actinomycetota</taxon>
        <taxon>Actinomycetes</taxon>
        <taxon>Micrococcales</taxon>
        <taxon>Microbacteriaceae</taxon>
        <taxon>Microbacterium</taxon>
    </lineage>
</organism>
<feature type="transmembrane region" description="Helical" evidence="6">
    <location>
        <begin position="22"/>
        <end position="41"/>
    </location>
</feature>
<dbReference type="SUPFAM" id="SSF161098">
    <property type="entry name" value="MetI-like"/>
    <property type="match status" value="1"/>
</dbReference>
<evidence type="ECO:0000259" key="7">
    <source>
        <dbReference type="PROSITE" id="PS50928"/>
    </source>
</evidence>
<reference evidence="8 9" key="1">
    <citation type="journal article" date="2019" name="Int. J. Syst. Evol. Microbiol.">
        <title>The Global Catalogue of Microorganisms (GCM) 10K type strain sequencing project: providing services to taxonomists for standard genome sequencing and annotation.</title>
        <authorList>
            <consortium name="The Broad Institute Genomics Platform"/>
            <consortium name="The Broad Institute Genome Sequencing Center for Infectious Disease"/>
            <person name="Wu L."/>
            <person name="Ma J."/>
        </authorList>
    </citation>
    <scope>NUCLEOTIDE SEQUENCE [LARGE SCALE GENOMIC DNA]</scope>
    <source>
        <strain evidence="8 9">JCM 15575</strain>
    </source>
</reference>
<comment type="subcellular location">
    <subcellularLocation>
        <location evidence="6">Cell membrane</location>
        <topology evidence="6">Multi-pass membrane protein</topology>
    </subcellularLocation>
    <subcellularLocation>
        <location evidence="1">Membrane</location>
        <topology evidence="1">Multi-pass membrane protein</topology>
    </subcellularLocation>
</comment>
<evidence type="ECO:0000256" key="5">
    <source>
        <dbReference type="ARBA" id="ARBA00023136"/>
    </source>
</evidence>
<evidence type="ECO:0000256" key="6">
    <source>
        <dbReference type="RuleBase" id="RU363032"/>
    </source>
</evidence>
<keyword evidence="3 6" id="KW-0812">Transmembrane</keyword>
<sequence>MNWVANNLDLIWELTLVHLRQSIISIILGFVLSVPLGWLAWRYRAARGGILTVTGLLYTIPSLALLPLLPVLIGTPIFSEVNLILALTIYAIALMTRSVSDGLGSVDPAVRLSATAMGYGAGRRFWAVDFPLAGPVILAGLRVTAVSTIALATVGALIGVTNLGYLFTNGSQRRIIAEVLAGIVAVVLIALVIDLLLVLIGRALMPWSKTPSRAARRRARRANLPLEVRVA</sequence>